<feature type="binding site" evidence="3">
    <location>
        <position position="238"/>
    </location>
    <ligand>
        <name>FAD</name>
        <dbReference type="ChEBI" id="CHEBI:57692"/>
    </ligand>
</feature>
<dbReference type="Gene3D" id="3.30.560.10">
    <property type="entry name" value="Glucose Oxidase, domain 3"/>
    <property type="match status" value="1"/>
</dbReference>
<keyword evidence="6" id="KW-1185">Reference proteome</keyword>
<organism evidence="5 6">
    <name type="scientific">Fibroporia radiculosa</name>
    <dbReference type="NCBI Taxonomy" id="599839"/>
    <lineage>
        <taxon>Eukaryota</taxon>
        <taxon>Fungi</taxon>
        <taxon>Dikarya</taxon>
        <taxon>Basidiomycota</taxon>
        <taxon>Agaricomycotina</taxon>
        <taxon>Agaricomycetes</taxon>
        <taxon>Polyporales</taxon>
        <taxon>Fibroporiaceae</taxon>
        <taxon>Fibroporia</taxon>
    </lineage>
</organism>
<evidence type="ECO:0000256" key="2">
    <source>
        <dbReference type="ARBA" id="ARBA00010790"/>
    </source>
</evidence>
<evidence type="ECO:0000313" key="6">
    <source>
        <dbReference type="Proteomes" id="UP000006352"/>
    </source>
</evidence>
<dbReference type="AlphaFoldDB" id="J4I2A0"/>
<dbReference type="SUPFAM" id="SSF51905">
    <property type="entry name" value="FAD/NAD(P)-binding domain"/>
    <property type="match status" value="1"/>
</dbReference>
<name>J4I2A0_9APHY</name>
<evidence type="ECO:0000259" key="4">
    <source>
        <dbReference type="PROSITE" id="PS00624"/>
    </source>
</evidence>
<gene>
    <name evidence="5" type="ORF">FIBRA_08150</name>
</gene>
<dbReference type="GO" id="GO:0050660">
    <property type="term" value="F:flavin adenine dinucleotide binding"/>
    <property type="evidence" value="ECO:0007669"/>
    <property type="project" value="InterPro"/>
</dbReference>
<sequence length="588" mass="64231">MLDKAKTEVTVDIIIAGGGTSGCVIGSRLAAAHPSLTILVIEAGPPTRDDLSHVQPARYPSHFVPDSTTIKYHVGKESKDFGSRSPVVACGQCFGGGSSVNAVYARPSASDFDDWEHCYGNAGWGSKDLIPLFQKMETFQVESHADTHGSSGPLKISYGGLFTNVGQQFLDVATKYDKTRLKTDDLNGMRESSINAYGCMQRWQKFIDGETGRRSDVAHGYIYSHDYLNLQVVTGYHVKRIIFEGRRAVGVEYLPNPRFQPDAALDVHLARSRRLVVVSAGPFGSPALLERSGIGAKRLMNKLGISTVVDLPGVGENFQDHIVTLTPYHAANNAETLDGIVRNDAAEVESAKLRPSSTELEIIGPEFSQRWKEYFVNAPDKPVMFLGSVSMYMGSLPIDPERKYFSMGYHIEYPGSRGYIHVTSADDIDAPMDFDCKFLTSPDDVAILRWGYKFSREIARRMPLYRGEFVAGHPQFSEGSQAVCHSDESPIAISAPNIKYTEDDDRAINEHIRKTSTNIWHSMGTCAMKPRGDGGVVDSSLNVYGVEGLKVADMSIAPGNVSANTCTTAIVIGEKAAAIILEELGVLE</sequence>
<dbReference type="OrthoDB" id="269227at2759"/>
<dbReference type="RefSeq" id="XP_012185195.1">
    <property type="nucleotide sequence ID" value="XM_012329805.1"/>
</dbReference>
<evidence type="ECO:0000313" key="5">
    <source>
        <dbReference type="EMBL" id="CCM05912.1"/>
    </source>
</evidence>
<accession>J4I2A0</accession>
<dbReference type="Pfam" id="PF05199">
    <property type="entry name" value="GMC_oxred_C"/>
    <property type="match status" value="1"/>
</dbReference>
<dbReference type="PANTHER" id="PTHR11552">
    <property type="entry name" value="GLUCOSE-METHANOL-CHOLINE GMC OXIDOREDUCTASE"/>
    <property type="match status" value="1"/>
</dbReference>
<keyword evidence="3" id="KW-0274">FAD</keyword>
<dbReference type="PROSITE" id="PS00624">
    <property type="entry name" value="GMC_OXRED_2"/>
    <property type="match status" value="1"/>
</dbReference>
<proteinExistence type="inferred from homology"/>
<dbReference type="InterPro" id="IPR007867">
    <property type="entry name" value="GMC_OxRtase_C"/>
</dbReference>
<dbReference type="PANTHER" id="PTHR11552:SF78">
    <property type="entry name" value="GLUCOSE-METHANOL-CHOLINE OXIDOREDUCTASE N-TERMINAL DOMAIN-CONTAINING PROTEIN"/>
    <property type="match status" value="1"/>
</dbReference>
<dbReference type="GO" id="GO:0016614">
    <property type="term" value="F:oxidoreductase activity, acting on CH-OH group of donors"/>
    <property type="evidence" value="ECO:0007669"/>
    <property type="project" value="InterPro"/>
</dbReference>
<comment type="similarity">
    <text evidence="2">Belongs to the GMC oxidoreductase family.</text>
</comment>
<dbReference type="SUPFAM" id="SSF54373">
    <property type="entry name" value="FAD-linked reductases, C-terminal domain"/>
    <property type="match status" value="1"/>
</dbReference>
<feature type="domain" description="Glucose-methanol-choline oxidoreductase N-terminal" evidence="4">
    <location>
        <begin position="281"/>
        <end position="295"/>
    </location>
</feature>
<dbReference type="Pfam" id="PF00732">
    <property type="entry name" value="GMC_oxred_N"/>
    <property type="match status" value="1"/>
</dbReference>
<evidence type="ECO:0000256" key="1">
    <source>
        <dbReference type="ARBA" id="ARBA00001974"/>
    </source>
</evidence>
<dbReference type="InterPro" id="IPR036188">
    <property type="entry name" value="FAD/NAD-bd_sf"/>
</dbReference>
<dbReference type="InterPro" id="IPR000172">
    <property type="entry name" value="GMC_OxRdtase_N"/>
</dbReference>
<feature type="binding site" evidence="3">
    <location>
        <begin position="20"/>
        <end position="21"/>
    </location>
    <ligand>
        <name>FAD</name>
        <dbReference type="ChEBI" id="CHEBI:57692"/>
    </ligand>
</feature>
<dbReference type="GeneID" id="24100823"/>
<dbReference type="Proteomes" id="UP000006352">
    <property type="component" value="Unassembled WGS sequence"/>
</dbReference>
<feature type="binding site" evidence="3">
    <location>
        <begin position="101"/>
        <end position="103"/>
    </location>
    <ligand>
        <name>FAD</name>
        <dbReference type="ChEBI" id="CHEBI:57692"/>
    </ligand>
</feature>
<dbReference type="EMBL" id="HE797213">
    <property type="protein sequence ID" value="CCM05912.1"/>
    <property type="molecule type" value="Genomic_DNA"/>
</dbReference>
<comment type="cofactor">
    <cofactor evidence="1 3">
        <name>FAD</name>
        <dbReference type="ChEBI" id="CHEBI:57692"/>
    </cofactor>
</comment>
<evidence type="ECO:0000256" key="3">
    <source>
        <dbReference type="PIRSR" id="PIRSR000137-2"/>
    </source>
</evidence>
<dbReference type="PROSITE" id="PS51257">
    <property type="entry name" value="PROKAR_LIPOPROTEIN"/>
    <property type="match status" value="1"/>
</dbReference>
<dbReference type="HOGENOM" id="CLU_002865_5_1_1"/>
<dbReference type="STRING" id="599839.J4I2A0"/>
<dbReference type="PIRSF" id="PIRSF000137">
    <property type="entry name" value="Alcohol_oxidase"/>
    <property type="match status" value="1"/>
</dbReference>
<dbReference type="Gene3D" id="3.50.50.60">
    <property type="entry name" value="FAD/NAD(P)-binding domain"/>
    <property type="match status" value="1"/>
</dbReference>
<protein>
    <recommendedName>
        <fullName evidence="4">Glucose-methanol-choline oxidoreductase N-terminal domain-containing protein</fullName>
    </recommendedName>
</protein>
<dbReference type="InterPro" id="IPR012132">
    <property type="entry name" value="GMC_OxRdtase"/>
</dbReference>
<dbReference type="InParanoid" id="J4I2A0"/>
<keyword evidence="3" id="KW-0285">Flavoprotein</keyword>
<reference evidence="5 6" key="1">
    <citation type="journal article" date="2012" name="Appl. Environ. Microbiol.">
        <title>Short-read sequencing for genomic analysis of the brown rot fungus Fibroporia radiculosa.</title>
        <authorList>
            <person name="Tang J.D."/>
            <person name="Perkins A.D."/>
            <person name="Sonstegard T.S."/>
            <person name="Schroeder S.G."/>
            <person name="Burgess S.C."/>
            <person name="Diehl S.V."/>
        </authorList>
    </citation>
    <scope>NUCLEOTIDE SEQUENCE [LARGE SCALE GENOMIC DNA]</scope>
    <source>
        <strain evidence="5 6">TFFH 294</strain>
    </source>
</reference>
<feature type="binding site" evidence="3">
    <location>
        <begin position="520"/>
        <end position="521"/>
    </location>
    <ligand>
        <name>FAD</name>
        <dbReference type="ChEBI" id="CHEBI:57692"/>
    </ligand>
</feature>